<protein>
    <recommendedName>
        <fullName evidence="2">Prion-inhibition and propagation HeLo domain-containing protein</fullName>
    </recommendedName>
</protein>
<evidence type="ECO:0000313" key="4">
    <source>
        <dbReference type="Proteomes" id="UP000182658"/>
    </source>
</evidence>
<keyword evidence="4" id="KW-1185">Reference proteome</keyword>
<name>A0A1J7J0Z0_9PEZI</name>
<dbReference type="InterPro" id="IPR038305">
    <property type="entry name" value="HeLo_sf"/>
</dbReference>
<organism evidence="3 4">
    <name type="scientific">Coniochaeta ligniaria NRRL 30616</name>
    <dbReference type="NCBI Taxonomy" id="1408157"/>
    <lineage>
        <taxon>Eukaryota</taxon>
        <taxon>Fungi</taxon>
        <taxon>Dikarya</taxon>
        <taxon>Ascomycota</taxon>
        <taxon>Pezizomycotina</taxon>
        <taxon>Sordariomycetes</taxon>
        <taxon>Sordariomycetidae</taxon>
        <taxon>Coniochaetales</taxon>
        <taxon>Coniochaetaceae</taxon>
        <taxon>Coniochaeta</taxon>
    </lineage>
</organism>
<feature type="domain" description="Prion-inhibition and propagation HeLo" evidence="2">
    <location>
        <begin position="10"/>
        <end position="203"/>
    </location>
</feature>
<gene>
    <name evidence="3" type="ORF">CONLIGDRAFT_163383</name>
</gene>
<dbReference type="Pfam" id="PF14479">
    <property type="entry name" value="HeLo"/>
    <property type="match status" value="1"/>
</dbReference>
<proteinExistence type="predicted"/>
<reference evidence="3 4" key="1">
    <citation type="submission" date="2016-10" db="EMBL/GenBank/DDBJ databases">
        <title>Draft genome sequence of Coniochaeta ligniaria NRRL30616, a lignocellulolytic fungus for bioabatement of inhibitors in plant biomass hydrolysates.</title>
        <authorList>
            <consortium name="DOE Joint Genome Institute"/>
            <person name="Jimenez D.J."/>
            <person name="Hector R.E."/>
            <person name="Riley R."/>
            <person name="Sun H."/>
            <person name="Grigoriev I.V."/>
            <person name="Van Elsas J.D."/>
            <person name="Nichols N.N."/>
        </authorList>
    </citation>
    <scope>NUCLEOTIDE SEQUENCE [LARGE SCALE GENOMIC DNA]</scope>
    <source>
        <strain evidence="3 4">NRRL 30616</strain>
    </source>
</reference>
<dbReference type="OrthoDB" id="20872at2759"/>
<dbReference type="EMBL" id="KV875094">
    <property type="protein sequence ID" value="OIW33157.1"/>
    <property type="molecule type" value="Genomic_DNA"/>
</dbReference>
<dbReference type="AlphaFoldDB" id="A0A1J7J0Z0"/>
<feature type="compositionally biased region" description="Acidic residues" evidence="1">
    <location>
        <begin position="264"/>
        <end position="279"/>
    </location>
</feature>
<dbReference type="PANTHER" id="PTHR37542">
    <property type="entry name" value="HELO DOMAIN-CONTAINING PROTEIN-RELATED"/>
    <property type="match status" value="1"/>
</dbReference>
<dbReference type="PANTHER" id="PTHR37542:SF3">
    <property type="entry name" value="PRION-INHIBITION AND PROPAGATION HELO DOMAIN-CONTAINING PROTEIN"/>
    <property type="match status" value="1"/>
</dbReference>
<evidence type="ECO:0000256" key="1">
    <source>
        <dbReference type="SAM" id="MobiDB-lite"/>
    </source>
</evidence>
<evidence type="ECO:0000259" key="2">
    <source>
        <dbReference type="Pfam" id="PF14479"/>
    </source>
</evidence>
<dbReference type="STRING" id="1408157.A0A1J7J0Z0"/>
<accession>A0A1J7J0Z0</accession>
<dbReference type="Gene3D" id="1.20.120.1020">
    <property type="entry name" value="Prion-inhibition and propagation, HeLo domain"/>
    <property type="match status" value="1"/>
</dbReference>
<feature type="region of interest" description="Disordered" evidence="1">
    <location>
        <begin position="261"/>
        <end position="283"/>
    </location>
</feature>
<dbReference type="InterPro" id="IPR029498">
    <property type="entry name" value="HeLo_dom"/>
</dbReference>
<dbReference type="InParanoid" id="A0A1J7J0Z0"/>
<dbReference type="Proteomes" id="UP000182658">
    <property type="component" value="Unassembled WGS sequence"/>
</dbReference>
<evidence type="ECO:0000313" key="3">
    <source>
        <dbReference type="EMBL" id="OIW33157.1"/>
    </source>
</evidence>
<sequence>MAVPVEPISLSIGAVALASLFTTCLDCLDMIDAGRNFSRDLEIALAKLEAQRAIFLVWGNTVGLDNSGNNFNEELLGPGLQKTIQRLLCCIVSLFEDSKKFRKRYGLKKATALDVACASEYASTGLEGYRSRLRLFQKQSSFTIKVRWAVHDKNKFTALIVDLKDLIHQLRDVTSSIADFERQRQVLAAEISSLSDSHSLEVLEEALLEDDPEMSEVASQRIVQLTEEATSAQYLMLESESQYVTAYSGAQWQDICDDVSLGEPGEEPDMAVSDDETQESEGTTLQPLDSLEEVVGKQSDLIYGQQNNLKAIHERNRAIFEKVCAIATREVRDR</sequence>